<feature type="chain" id="PRO_5039188207" evidence="1">
    <location>
        <begin position="26"/>
        <end position="138"/>
    </location>
</feature>
<organism evidence="2 3">
    <name type="scientific">Mumia zhuanghuii</name>
    <dbReference type="NCBI Taxonomy" id="2585211"/>
    <lineage>
        <taxon>Bacteria</taxon>
        <taxon>Bacillati</taxon>
        <taxon>Actinomycetota</taxon>
        <taxon>Actinomycetes</taxon>
        <taxon>Propionibacteriales</taxon>
        <taxon>Nocardioidaceae</taxon>
        <taxon>Mumia</taxon>
    </lineage>
</organism>
<dbReference type="Proteomes" id="UP000307768">
    <property type="component" value="Unassembled WGS sequence"/>
</dbReference>
<name>A0A5Q6S2A1_9ACTN</name>
<accession>A0A5Q6S2A1</accession>
<dbReference type="RefSeq" id="WP_149767383.1">
    <property type="nucleotide sequence ID" value="NZ_VDFQ02000001.1"/>
</dbReference>
<dbReference type="EMBL" id="VDFQ02000001">
    <property type="protein sequence ID" value="KAA1424508.1"/>
    <property type="molecule type" value="Genomic_DNA"/>
</dbReference>
<feature type="signal peptide" evidence="1">
    <location>
        <begin position="1"/>
        <end position="25"/>
    </location>
</feature>
<protein>
    <submittedName>
        <fullName evidence="2">Uncharacterized protein</fullName>
    </submittedName>
</protein>
<dbReference type="OrthoDB" id="9926460at2"/>
<gene>
    <name evidence="2" type="ORF">FE697_000830</name>
</gene>
<sequence>MRRSSSLALAVGAALVASLSGCSLATENPAAADPSASASASATPTAVPPAAPDLLSFQCLPSSDPRRWTASGVILNRASTADYRVTILVASPGATRAKARRLVIPKVATGVETPFTVEGLTVNQGSAPACRVQLVRMD</sequence>
<evidence type="ECO:0000313" key="3">
    <source>
        <dbReference type="Proteomes" id="UP000307768"/>
    </source>
</evidence>
<evidence type="ECO:0000313" key="2">
    <source>
        <dbReference type="EMBL" id="KAA1424508.1"/>
    </source>
</evidence>
<evidence type="ECO:0000256" key="1">
    <source>
        <dbReference type="SAM" id="SignalP"/>
    </source>
</evidence>
<dbReference type="PROSITE" id="PS51257">
    <property type="entry name" value="PROKAR_LIPOPROTEIN"/>
    <property type="match status" value="1"/>
</dbReference>
<dbReference type="AlphaFoldDB" id="A0A5Q6S2A1"/>
<proteinExistence type="predicted"/>
<reference evidence="2 3" key="1">
    <citation type="submission" date="2019-09" db="EMBL/GenBank/DDBJ databases">
        <title>Mumia zhuanghuii sp. nov. isolated from the intestinal contents of plateau pika (Ochotona curzoniae) in the Qinghai-Tibet plateau of China.</title>
        <authorList>
            <person name="Tian Z."/>
        </authorList>
    </citation>
    <scope>NUCLEOTIDE SEQUENCE [LARGE SCALE GENOMIC DNA]</scope>
    <source>
        <strain evidence="3">350</strain>
    </source>
</reference>
<keyword evidence="1" id="KW-0732">Signal</keyword>
<comment type="caution">
    <text evidence="2">The sequence shown here is derived from an EMBL/GenBank/DDBJ whole genome shotgun (WGS) entry which is preliminary data.</text>
</comment>